<dbReference type="SUPFAM" id="SSF143422">
    <property type="entry name" value="Transposase IS200-like"/>
    <property type="match status" value="1"/>
</dbReference>
<dbReference type="NCBIfam" id="NF033573">
    <property type="entry name" value="transpos_IS200"/>
    <property type="match status" value="1"/>
</dbReference>
<feature type="domain" description="Transposase IS200-like" evidence="1">
    <location>
        <begin position="12"/>
        <end position="126"/>
    </location>
</feature>
<proteinExistence type="predicted"/>
<dbReference type="Pfam" id="PF01797">
    <property type="entry name" value="Y1_Tnp"/>
    <property type="match status" value="1"/>
</dbReference>
<dbReference type="InterPro" id="IPR002686">
    <property type="entry name" value="Transposase_17"/>
</dbReference>
<protein>
    <submittedName>
        <fullName evidence="2">IS200/IS605 family transposase</fullName>
    </submittedName>
</protein>
<evidence type="ECO:0000313" key="2">
    <source>
        <dbReference type="EMBL" id="MCU4742781.1"/>
    </source>
</evidence>
<dbReference type="EMBL" id="JAOPKB010000018">
    <property type="protein sequence ID" value="MCU4975344.1"/>
    <property type="molecule type" value="Genomic_DNA"/>
</dbReference>
<dbReference type="SMART" id="SM01321">
    <property type="entry name" value="Y1_Tnp"/>
    <property type="match status" value="1"/>
</dbReference>
<comment type="caution">
    <text evidence="2">The sequence shown here is derived from an EMBL/GenBank/DDBJ whole genome shotgun (WGS) entry which is preliminary data.</text>
</comment>
<dbReference type="Gene3D" id="3.30.70.1290">
    <property type="entry name" value="Transposase IS200-like"/>
    <property type="match status" value="1"/>
</dbReference>
<dbReference type="PANTHER" id="PTHR33360">
    <property type="entry name" value="TRANSPOSASE FOR INSERTION SEQUENCE ELEMENT IS200"/>
    <property type="match status" value="1"/>
</dbReference>
<dbReference type="GO" id="GO:0003677">
    <property type="term" value="F:DNA binding"/>
    <property type="evidence" value="ECO:0007669"/>
    <property type="project" value="InterPro"/>
</dbReference>
<evidence type="ECO:0000259" key="1">
    <source>
        <dbReference type="SMART" id="SM01321"/>
    </source>
</evidence>
<accession>A0AAP2Z054</accession>
<evidence type="ECO:0000313" key="5">
    <source>
        <dbReference type="Proteomes" id="UP001321018"/>
    </source>
</evidence>
<evidence type="ECO:0000313" key="4">
    <source>
        <dbReference type="Proteomes" id="UP001320972"/>
    </source>
</evidence>
<name>A0AAP2Z054_9EURY</name>
<dbReference type="Proteomes" id="UP001320972">
    <property type="component" value="Unassembled WGS sequence"/>
</dbReference>
<keyword evidence="4" id="KW-1185">Reference proteome</keyword>
<dbReference type="GO" id="GO:0006313">
    <property type="term" value="P:DNA transposition"/>
    <property type="evidence" value="ECO:0007669"/>
    <property type="project" value="InterPro"/>
</dbReference>
<organism evidence="2 5">
    <name type="scientific">Natronoglomus mannanivorans</name>
    <dbReference type="NCBI Taxonomy" id="2979990"/>
    <lineage>
        <taxon>Archaea</taxon>
        <taxon>Methanobacteriati</taxon>
        <taxon>Methanobacteriota</taxon>
        <taxon>Stenosarchaea group</taxon>
        <taxon>Halobacteria</taxon>
        <taxon>Halobacteriales</taxon>
        <taxon>Natrialbaceae</taxon>
        <taxon>Natronoglomus</taxon>
    </lineage>
</organism>
<sequence>MPIGYSRERTSVHNLNHHFVWCPKYRKPVLTDEVADSLERLIEAKADELGLDILRLAIQPDHVHLFPTGNPKLSPNKIIQQVNGYTSRNLRDEFDFSLPSLWTRSYFVSSAGEVSSQTIEEYIEAQTGR</sequence>
<dbReference type="GO" id="GO:0004803">
    <property type="term" value="F:transposase activity"/>
    <property type="evidence" value="ECO:0007669"/>
    <property type="project" value="InterPro"/>
</dbReference>
<evidence type="ECO:0000313" key="3">
    <source>
        <dbReference type="EMBL" id="MCU4975344.1"/>
    </source>
</evidence>
<dbReference type="Proteomes" id="UP001321018">
    <property type="component" value="Unassembled WGS sequence"/>
</dbReference>
<dbReference type="InterPro" id="IPR036515">
    <property type="entry name" value="Transposase_17_sf"/>
</dbReference>
<dbReference type="PANTHER" id="PTHR33360:SF2">
    <property type="entry name" value="TRANSPOSASE FOR INSERTION SEQUENCE ELEMENT IS200"/>
    <property type="match status" value="1"/>
</dbReference>
<reference evidence="2 4" key="1">
    <citation type="submission" date="2022-09" db="EMBL/GenBank/DDBJ databases">
        <title>Enrichment on poylsaccharides allowed isolation of novel metabolic and taxonomic groups of Haloarchaea.</title>
        <authorList>
            <person name="Sorokin D.Y."/>
            <person name="Elcheninov A.G."/>
            <person name="Khizhniak T.V."/>
            <person name="Kolganova T.V."/>
            <person name="Kublanov I.V."/>
        </authorList>
    </citation>
    <scope>NUCLEOTIDE SEQUENCE</scope>
    <source>
        <strain evidence="3 4">AArc-m2/3/4</strain>
        <strain evidence="2">AArc-xg1-1</strain>
    </source>
</reference>
<dbReference type="AlphaFoldDB" id="A0AAP2Z054"/>
<dbReference type="RefSeq" id="WP_338004596.1">
    <property type="nucleotide sequence ID" value="NZ_JAOPKA010000010.1"/>
</dbReference>
<gene>
    <name evidence="2" type="primary">tnpA</name>
    <name evidence="3" type="ORF">OB955_21815</name>
    <name evidence="2" type="ORF">OB960_15415</name>
</gene>
<dbReference type="EMBL" id="JAOPKA010000010">
    <property type="protein sequence ID" value="MCU4742781.1"/>
    <property type="molecule type" value="Genomic_DNA"/>
</dbReference>